<dbReference type="InterPro" id="IPR007484">
    <property type="entry name" value="Peptidase_M28"/>
</dbReference>
<dbReference type="GO" id="GO:0008235">
    <property type="term" value="F:metalloexopeptidase activity"/>
    <property type="evidence" value="ECO:0007669"/>
    <property type="project" value="InterPro"/>
</dbReference>
<dbReference type="GO" id="GO:0046872">
    <property type="term" value="F:metal ion binding"/>
    <property type="evidence" value="ECO:0007669"/>
    <property type="project" value="UniProtKB-KW"/>
</dbReference>
<dbReference type="InterPro" id="IPR046450">
    <property type="entry name" value="PA_dom_sf"/>
</dbReference>
<dbReference type="GO" id="GO:0005576">
    <property type="term" value="C:extracellular region"/>
    <property type="evidence" value="ECO:0007669"/>
    <property type="project" value="UniProtKB-SubCell"/>
</dbReference>
<dbReference type="InterPro" id="IPR003137">
    <property type="entry name" value="PA_domain"/>
</dbReference>
<dbReference type="Pfam" id="PF04389">
    <property type="entry name" value="Peptidase_M28"/>
    <property type="match status" value="1"/>
</dbReference>
<dbReference type="InterPro" id="IPR041756">
    <property type="entry name" value="M28_SGAP-like"/>
</dbReference>
<dbReference type="EC" id="3.4.-.-" evidence="14"/>
<gene>
    <name evidence="17" type="ORF">B0T19DRAFT_486985</name>
</gene>
<protein>
    <recommendedName>
        <fullName evidence="14">Peptide hydrolase</fullName>
        <ecNumber evidence="14">3.4.-.-</ecNumber>
    </recommendedName>
</protein>
<evidence type="ECO:0000256" key="14">
    <source>
        <dbReference type="RuleBase" id="RU361240"/>
    </source>
</evidence>
<dbReference type="GO" id="GO:0006508">
    <property type="term" value="P:proteolysis"/>
    <property type="evidence" value="ECO:0007669"/>
    <property type="project" value="UniProtKB-KW"/>
</dbReference>
<keyword evidence="6" id="KW-0964">Secreted</keyword>
<keyword evidence="7 14" id="KW-0645">Protease</keyword>
<dbReference type="AlphaFoldDB" id="A0AAE0M5W9"/>
<proteinExistence type="inferred from homology"/>
<evidence type="ECO:0000256" key="3">
    <source>
        <dbReference type="ARBA" id="ARBA00005957"/>
    </source>
</evidence>
<evidence type="ECO:0000256" key="5">
    <source>
        <dbReference type="ARBA" id="ARBA00022438"/>
    </source>
</evidence>
<comment type="similarity">
    <text evidence="3">Belongs to the peptidase M28 family. M28A subfamily.</text>
</comment>
<comment type="caution">
    <text evidence="17">The sequence shown here is derived from an EMBL/GenBank/DDBJ whole genome shotgun (WGS) entry which is preliminary data.</text>
</comment>
<keyword evidence="5" id="KW-0031">Aminopeptidase</keyword>
<feature type="signal peptide" evidence="14">
    <location>
        <begin position="1"/>
        <end position="21"/>
    </location>
</feature>
<evidence type="ECO:0000259" key="15">
    <source>
        <dbReference type="Pfam" id="PF02225"/>
    </source>
</evidence>
<evidence type="ECO:0000256" key="4">
    <source>
        <dbReference type="ARBA" id="ARBA00011245"/>
    </source>
</evidence>
<evidence type="ECO:0000313" key="18">
    <source>
        <dbReference type="Proteomes" id="UP001286456"/>
    </source>
</evidence>
<keyword evidence="9 14" id="KW-0732">Signal</keyword>
<feature type="chain" id="PRO_5041783636" description="Peptide hydrolase" evidence="14">
    <location>
        <begin position="22"/>
        <end position="509"/>
    </location>
</feature>
<evidence type="ECO:0000256" key="2">
    <source>
        <dbReference type="ARBA" id="ARBA00004613"/>
    </source>
</evidence>
<dbReference type="Proteomes" id="UP001286456">
    <property type="component" value="Unassembled WGS sequence"/>
</dbReference>
<dbReference type="PANTHER" id="PTHR12147:SF57">
    <property type="entry name" value="PEPTIDE HYDROLASE"/>
    <property type="match status" value="1"/>
</dbReference>
<evidence type="ECO:0000256" key="13">
    <source>
        <dbReference type="ARBA" id="ARBA00023180"/>
    </source>
</evidence>
<evidence type="ECO:0000256" key="7">
    <source>
        <dbReference type="ARBA" id="ARBA00022670"/>
    </source>
</evidence>
<dbReference type="EMBL" id="JAUEPO010000005">
    <property type="protein sequence ID" value="KAK3320462.1"/>
    <property type="molecule type" value="Genomic_DNA"/>
</dbReference>
<dbReference type="Pfam" id="PF02225">
    <property type="entry name" value="PA"/>
    <property type="match status" value="1"/>
</dbReference>
<keyword evidence="13" id="KW-0325">Glycoprotein</keyword>
<evidence type="ECO:0000313" key="17">
    <source>
        <dbReference type="EMBL" id="KAK3320462.1"/>
    </source>
</evidence>
<evidence type="ECO:0000256" key="10">
    <source>
        <dbReference type="ARBA" id="ARBA00022801"/>
    </source>
</evidence>
<dbReference type="GO" id="GO:0004177">
    <property type="term" value="F:aminopeptidase activity"/>
    <property type="evidence" value="ECO:0007669"/>
    <property type="project" value="UniProtKB-KW"/>
</dbReference>
<comment type="subunit">
    <text evidence="4">Monomer.</text>
</comment>
<dbReference type="CDD" id="cd03876">
    <property type="entry name" value="M28_SGAP_like"/>
    <property type="match status" value="1"/>
</dbReference>
<accession>A0AAE0M5W9</accession>
<keyword evidence="12" id="KW-0482">Metalloprotease</keyword>
<keyword evidence="8 14" id="KW-0479">Metal-binding</keyword>
<evidence type="ECO:0000256" key="8">
    <source>
        <dbReference type="ARBA" id="ARBA00022723"/>
    </source>
</evidence>
<organism evidence="17 18">
    <name type="scientific">Cercophora scortea</name>
    <dbReference type="NCBI Taxonomy" id="314031"/>
    <lineage>
        <taxon>Eukaryota</taxon>
        <taxon>Fungi</taxon>
        <taxon>Dikarya</taxon>
        <taxon>Ascomycota</taxon>
        <taxon>Pezizomycotina</taxon>
        <taxon>Sordariomycetes</taxon>
        <taxon>Sordariomycetidae</taxon>
        <taxon>Sordariales</taxon>
        <taxon>Lasiosphaeriaceae</taxon>
        <taxon>Cercophora</taxon>
    </lineage>
</organism>
<dbReference type="FunFam" id="3.40.630.10:FF:000054">
    <property type="entry name" value="Peptide hydrolase"/>
    <property type="match status" value="1"/>
</dbReference>
<dbReference type="InterPro" id="IPR045175">
    <property type="entry name" value="M28_fam"/>
</dbReference>
<reference evidence="17" key="1">
    <citation type="journal article" date="2023" name="Mol. Phylogenet. Evol.">
        <title>Genome-scale phylogeny and comparative genomics of the fungal order Sordariales.</title>
        <authorList>
            <person name="Hensen N."/>
            <person name="Bonometti L."/>
            <person name="Westerberg I."/>
            <person name="Brannstrom I.O."/>
            <person name="Guillou S."/>
            <person name="Cros-Aarteil S."/>
            <person name="Calhoun S."/>
            <person name="Haridas S."/>
            <person name="Kuo A."/>
            <person name="Mondo S."/>
            <person name="Pangilinan J."/>
            <person name="Riley R."/>
            <person name="LaButti K."/>
            <person name="Andreopoulos B."/>
            <person name="Lipzen A."/>
            <person name="Chen C."/>
            <person name="Yan M."/>
            <person name="Daum C."/>
            <person name="Ng V."/>
            <person name="Clum A."/>
            <person name="Steindorff A."/>
            <person name="Ohm R.A."/>
            <person name="Martin F."/>
            <person name="Silar P."/>
            <person name="Natvig D.O."/>
            <person name="Lalanne C."/>
            <person name="Gautier V."/>
            <person name="Ament-Velasquez S.L."/>
            <person name="Kruys A."/>
            <person name="Hutchinson M.I."/>
            <person name="Powell A.J."/>
            <person name="Barry K."/>
            <person name="Miller A.N."/>
            <person name="Grigoriev I.V."/>
            <person name="Debuchy R."/>
            <person name="Gladieux P."/>
            <person name="Hiltunen Thoren M."/>
            <person name="Johannesson H."/>
        </authorList>
    </citation>
    <scope>NUCLEOTIDE SEQUENCE</scope>
    <source>
        <strain evidence="17">SMH4131-1</strain>
    </source>
</reference>
<feature type="domain" description="Peptidase M28" evidence="16">
    <location>
        <begin position="238"/>
        <end position="452"/>
    </location>
</feature>
<feature type="domain" description="PA" evidence="15">
    <location>
        <begin position="123"/>
        <end position="210"/>
    </location>
</feature>
<reference evidence="17" key="2">
    <citation type="submission" date="2023-06" db="EMBL/GenBank/DDBJ databases">
        <authorList>
            <consortium name="Lawrence Berkeley National Laboratory"/>
            <person name="Haridas S."/>
            <person name="Hensen N."/>
            <person name="Bonometti L."/>
            <person name="Westerberg I."/>
            <person name="Brannstrom I.O."/>
            <person name="Guillou S."/>
            <person name="Cros-Aarteil S."/>
            <person name="Calhoun S."/>
            <person name="Kuo A."/>
            <person name="Mondo S."/>
            <person name="Pangilinan J."/>
            <person name="Riley R."/>
            <person name="Labutti K."/>
            <person name="Andreopoulos B."/>
            <person name="Lipzen A."/>
            <person name="Chen C."/>
            <person name="Yanf M."/>
            <person name="Daum C."/>
            <person name="Ng V."/>
            <person name="Clum A."/>
            <person name="Steindorff A."/>
            <person name="Ohm R."/>
            <person name="Martin F."/>
            <person name="Silar P."/>
            <person name="Natvig D."/>
            <person name="Lalanne C."/>
            <person name="Gautier V."/>
            <person name="Ament-Velasquez S.L."/>
            <person name="Kruys A."/>
            <person name="Hutchinson M.I."/>
            <person name="Powell A.J."/>
            <person name="Barry K."/>
            <person name="Miller A.N."/>
            <person name="Grigoriev I.V."/>
            <person name="Debuchy R."/>
            <person name="Gladieux P."/>
            <person name="Thoren M.H."/>
            <person name="Johannesson H."/>
        </authorList>
    </citation>
    <scope>NUCLEOTIDE SEQUENCE</scope>
    <source>
        <strain evidence="17">SMH4131-1</strain>
    </source>
</reference>
<name>A0AAE0M5W9_9PEZI</name>
<dbReference type="SUPFAM" id="SSF53187">
    <property type="entry name" value="Zn-dependent exopeptidases"/>
    <property type="match status" value="1"/>
</dbReference>
<dbReference type="Gene3D" id="3.50.30.30">
    <property type="match status" value="1"/>
</dbReference>
<evidence type="ECO:0000256" key="12">
    <source>
        <dbReference type="ARBA" id="ARBA00023049"/>
    </source>
</evidence>
<keyword evidence="18" id="KW-1185">Reference proteome</keyword>
<sequence>MKPSLPSLAALALFLPPAVTAQHKPFVDSETIQSLIDESSLLSGAQTLHDIAAAHDGHRAFGTAGHNATVDFLYTSLTDLDYYTVTKQTFTAPYIGGNVSLTIDGAPLPVGIMMHGPTSSQTRGPLIAVPDHGCKADTYAQAGDVTDKIALVARGGCTFATKAAQAKAAGAKAVVVYNTQPARGVVTGTLGAPSAAHAVVVGISMEEGEKALARLGKGEEVLADIEVTIVFENRTTVNVLAETRDGDHGNVLVVGGHSDSVPAGPGVNDNGSGTIGILEVAKALSRFDVKNAVRFAWFSAEEFGLLGSAAYVRSLNGTETEMGKMRAYLNFDMIASPNYVYGIYDGDGSAFGLTGPAGSGAIEKRFEDFFKGKGVASVPSAFSGRSDYAPFIANGIPSGGLFTGAEDRKTEYEVSLFGGEAGVPYDAHYHARGDTVDNLAMDAFLLNTQAIADSVAAYAMSFDDLPSGDGVEKGWVADRAVFTKREAQGLHAHAEHAHDGPCGGFLDRF</sequence>
<dbReference type="Gene3D" id="3.40.630.10">
    <property type="entry name" value="Zn peptidases"/>
    <property type="match status" value="1"/>
</dbReference>
<evidence type="ECO:0000256" key="11">
    <source>
        <dbReference type="ARBA" id="ARBA00022833"/>
    </source>
</evidence>
<keyword evidence="11 14" id="KW-0862">Zinc</keyword>
<evidence type="ECO:0000259" key="16">
    <source>
        <dbReference type="Pfam" id="PF04389"/>
    </source>
</evidence>
<dbReference type="SUPFAM" id="SSF52025">
    <property type="entry name" value="PA domain"/>
    <property type="match status" value="1"/>
</dbReference>
<evidence type="ECO:0000256" key="6">
    <source>
        <dbReference type="ARBA" id="ARBA00022525"/>
    </source>
</evidence>
<evidence type="ECO:0000256" key="1">
    <source>
        <dbReference type="ARBA" id="ARBA00001947"/>
    </source>
</evidence>
<keyword evidence="10 14" id="KW-0378">Hydrolase</keyword>
<dbReference type="PANTHER" id="PTHR12147">
    <property type="entry name" value="METALLOPEPTIDASE M28 FAMILY MEMBER"/>
    <property type="match status" value="1"/>
</dbReference>
<comment type="cofactor">
    <cofactor evidence="1">
        <name>Zn(2+)</name>
        <dbReference type="ChEBI" id="CHEBI:29105"/>
    </cofactor>
</comment>
<evidence type="ECO:0000256" key="9">
    <source>
        <dbReference type="ARBA" id="ARBA00022729"/>
    </source>
</evidence>
<comment type="subcellular location">
    <subcellularLocation>
        <location evidence="2">Secreted</location>
    </subcellularLocation>
</comment>